<evidence type="ECO:0000313" key="4">
    <source>
        <dbReference type="Proteomes" id="UP000094172"/>
    </source>
</evidence>
<dbReference type="EMBL" id="LPWE01000013">
    <property type="protein sequence ID" value="ODR93857.1"/>
    <property type="molecule type" value="Genomic_DNA"/>
</dbReference>
<dbReference type="InterPro" id="IPR014756">
    <property type="entry name" value="Ig_E-set"/>
</dbReference>
<dbReference type="InterPro" id="IPR030831">
    <property type="entry name" value="Fuse-rel_SoxYZ"/>
</dbReference>
<keyword evidence="4" id="KW-1185">Reference proteome</keyword>
<proteinExistence type="predicted"/>
<dbReference type="Gene3D" id="2.60.40.2470">
    <property type="entry name" value="SoxY domain"/>
    <property type="match status" value="1"/>
</dbReference>
<dbReference type="NCBIfam" id="TIGR04557">
    <property type="entry name" value="fuse_rel_SoxYZ"/>
    <property type="match status" value="1"/>
</dbReference>
<dbReference type="Gene3D" id="2.60.40.10">
    <property type="entry name" value="Immunoglobulins"/>
    <property type="match status" value="1"/>
</dbReference>
<evidence type="ECO:0008006" key="5">
    <source>
        <dbReference type="Google" id="ProtNLM"/>
    </source>
</evidence>
<dbReference type="SUPFAM" id="SSF81296">
    <property type="entry name" value="E set domains"/>
    <property type="match status" value="1"/>
</dbReference>
<sequence length="179" mass="19501">MATLTFGPAAGAEGDRFFNTRVRIERFSHVRAVLETKDGTLHMATKYVQAAGGCAAMNAKDPDEERKGLGRIQVKTIPPDQDGSPNWTGQVMIKHPNSNGMQMDIDSGGYIPMRYVKDVSVLRDGEEVFSLDATFSISTNPNFRFSFGKGNENELEVTIVDTDGETFEGTTGPDASKDS</sequence>
<evidence type="ECO:0000259" key="1">
    <source>
        <dbReference type="Pfam" id="PF08770"/>
    </source>
</evidence>
<dbReference type="InterPro" id="IPR013783">
    <property type="entry name" value="Ig-like_fold"/>
</dbReference>
<evidence type="ECO:0000313" key="3">
    <source>
        <dbReference type="EMBL" id="ODR93857.1"/>
    </source>
</evidence>
<dbReference type="RefSeq" id="WP_069445213.1">
    <property type="nucleotide sequence ID" value="NZ_LPWE01000013.1"/>
</dbReference>
<dbReference type="InterPro" id="IPR014880">
    <property type="entry name" value="SoxZ_dom"/>
</dbReference>
<dbReference type="Proteomes" id="UP000094172">
    <property type="component" value="Unassembled WGS sequence"/>
</dbReference>
<reference evidence="3 4" key="1">
    <citation type="journal article" date="2016" name="Environ. Microbiol.">
        <title>New Methyloceanibacter diversity from North Sea sediments includes methanotroph containing solely the soluble methane monooxygenase.</title>
        <authorList>
            <person name="Vekeman B."/>
            <person name="Kerckhof F.M."/>
            <person name="Cremers G."/>
            <person name="de Vos P."/>
            <person name="Vandamme P."/>
            <person name="Boon N."/>
            <person name="Op den Camp H.J."/>
            <person name="Heylen K."/>
        </authorList>
    </citation>
    <scope>NUCLEOTIDE SEQUENCE [LARGE SCALE GENOMIC DNA]</scope>
    <source>
        <strain evidence="3 4">R-67176</strain>
    </source>
</reference>
<accession>A0A1E3VK02</accession>
<dbReference type="Pfam" id="PF13501">
    <property type="entry name" value="SoxY"/>
    <property type="match status" value="1"/>
</dbReference>
<name>A0A1E3VK02_9HYPH</name>
<organism evidence="3 4">
    <name type="scientific">Methyloceanibacter stevinii</name>
    <dbReference type="NCBI Taxonomy" id="1774970"/>
    <lineage>
        <taxon>Bacteria</taxon>
        <taxon>Pseudomonadati</taxon>
        <taxon>Pseudomonadota</taxon>
        <taxon>Alphaproteobacteria</taxon>
        <taxon>Hyphomicrobiales</taxon>
        <taxon>Hyphomicrobiaceae</taxon>
        <taxon>Methyloceanibacter</taxon>
    </lineage>
</organism>
<dbReference type="AlphaFoldDB" id="A0A1E3VK02"/>
<evidence type="ECO:0000259" key="2">
    <source>
        <dbReference type="Pfam" id="PF13501"/>
    </source>
</evidence>
<gene>
    <name evidence="3" type="ORF">AUC70_09530</name>
</gene>
<feature type="domain" description="Ig-like SoxY" evidence="2">
    <location>
        <begin position="2"/>
        <end position="54"/>
    </location>
</feature>
<comment type="caution">
    <text evidence="3">The sequence shown here is derived from an EMBL/GenBank/DDBJ whole genome shotgun (WGS) entry which is preliminary data.</text>
</comment>
<dbReference type="Pfam" id="PF08770">
    <property type="entry name" value="SoxZ"/>
    <property type="match status" value="1"/>
</dbReference>
<protein>
    <recommendedName>
        <fullName evidence="5">Sulphur oxidation protein SoxZ domain-containing protein</fullName>
    </recommendedName>
</protein>
<dbReference type="InterPro" id="IPR032711">
    <property type="entry name" value="SoxY"/>
</dbReference>
<dbReference type="InterPro" id="IPR038162">
    <property type="entry name" value="SoxY_sf"/>
</dbReference>
<dbReference type="STRING" id="1774970.AUC70_09530"/>
<feature type="domain" description="Sulphur oxidation protein SoxZ" evidence="1">
    <location>
        <begin position="89"/>
        <end position="170"/>
    </location>
</feature>